<dbReference type="Proteomes" id="UP001652623">
    <property type="component" value="Chromosome 6"/>
</dbReference>
<sequence length="551" mass="63519">MIFPKFLQKEMSDQKSMSMKQKRELLRLTSEEDELQNTVWMKSVKVTLGLVGKESSIASIYSVPNQLRNSNNDAFSPRLVSIGPIHRLKDGLLPMQAHKWVYMLDLLQRTPKPEECLDSCSKFLLQIDMMVRASYAGRVDNLKAHELADIMLVDGCFLLQLFLRFDEHSSSSSSSAPKPADQDDDWDPLFKNDGASSRSILPLIRHDLTLFENQIPLFVLEHLFDLIKSSLKEKKNPSSPSLCKHEQPNDKATSSTSSEKGPEFKSADNDGLQHQQNNNNNEEPNWHKKSVMELAHSFFSSPYFCSNPDKFDEKYSHFKNFLDVFHKSYYIPKEGKRVGCTNTTKLGYCAREIEQAGINIIKMKKEAGKKLNLLQISFCKGRKELRIPPLKIQQTTESFIRNLIALEQCGELGNSCNYFTSYAFFLRDLICSSSDLKLLMDKGIIKSNNPDDQNDISSLLDLFQGLTQGVDSLEESWFGTLCEDLNESIKPWWCFWRWHRCLESWKVRLWKYHLILLREYCPNPWRITQIFAAFLILLFTGLQTFYTVSSS</sequence>
<keyword evidence="2" id="KW-0812">Transmembrane</keyword>
<feature type="transmembrane region" description="Helical" evidence="2">
    <location>
        <begin position="530"/>
        <end position="548"/>
    </location>
</feature>
<evidence type="ECO:0000313" key="3">
    <source>
        <dbReference type="Proteomes" id="UP001652623"/>
    </source>
</evidence>
<accession>A0ABM4ACR1</accession>
<gene>
    <name evidence="4" type="primary">LOC132804317</name>
</gene>
<protein>
    <submittedName>
        <fullName evidence="4">UPF0481 protein At3g47200-like</fullName>
    </submittedName>
</protein>
<feature type="region of interest" description="Disordered" evidence="1">
    <location>
        <begin position="233"/>
        <end position="285"/>
    </location>
</feature>
<keyword evidence="2" id="KW-0472">Membrane</keyword>
<reference evidence="4" key="1">
    <citation type="submission" date="2025-08" db="UniProtKB">
        <authorList>
            <consortium name="RefSeq"/>
        </authorList>
    </citation>
    <scope>IDENTIFICATION</scope>
    <source>
        <tissue evidence="4">Seedling</tissue>
    </source>
</reference>
<feature type="region of interest" description="Disordered" evidence="1">
    <location>
        <begin position="169"/>
        <end position="189"/>
    </location>
</feature>
<evidence type="ECO:0000256" key="1">
    <source>
        <dbReference type="SAM" id="MobiDB-lite"/>
    </source>
</evidence>
<dbReference type="PANTHER" id="PTHR31170">
    <property type="entry name" value="BNAC04G53230D PROTEIN"/>
    <property type="match status" value="1"/>
</dbReference>
<dbReference type="PANTHER" id="PTHR31170:SF20">
    <property type="entry name" value="DUF247 DOMAIN PROTEIN"/>
    <property type="match status" value="1"/>
</dbReference>
<keyword evidence="3" id="KW-1185">Reference proteome</keyword>
<dbReference type="GeneID" id="132804317"/>
<feature type="compositionally biased region" description="Polar residues" evidence="1">
    <location>
        <begin position="250"/>
        <end position="259"/>
    </location>
</feature>
<proteinExistence type="predicted"/>
<keyword evidence="2" id="KW-1133">Transmembrane helix</keyword>
<evidence type="ECO:0000313" key="4">
    <source>
        <dbReference type="RefSeq" id="XP_060674520.1"/>
    </source>
</evidence>
<evidence type="ECO:0000256" key="2">
    <source>
        <dbReference type="SAM" id="Phobius"/>
    </source>
</evidence>
<dbReference type="Pfam" id="PF03140">
    <property type="entry name" value="DUF247"/>
    <property type="match status" value="1"/>
</dbReference>
<dbReference type="InterPro" id="IPR004158">
    <property type="entry name" value="DUF247_pln"/>
</dbReference>
<dbReference type="RefSeq" id="XP_060674520.1">
    <property type="nucleotide sequence ID" value="XM_060818537.1"/>
</dbReference>
<name>A0ABM4ACR1_ZIZJJ</name>
<organism evidence="3 4">
    <name type="scientific">Ziziphus jujuba</name>
    <name type="common">Chinese jujube</name>
    <name type="synonym">Ziziphus sativa</name>
    <dbReference type="NCBI Taxonomy" id="326968"/>
    <lineage>
        <taxon>Eukaryota</taxon>
        <taxon>Viridiplantae</taxon>
        <taxon>Streptophyta</taxon>
        <taxon>Embryophyta</taxon>
        <taxon>Tracheophyta</taxon>
        <taxon>Spermatophyta</taxon>
        <taxon>Magnoliopsida</taxon>
        <taxon>eudicotyledons</taxon>
        <taxon>Gunneridae</taxon>
        <taxon>Pentapetalae</taxon>
        <taxon>rosids</taxon>
        <taxon>fabids</taxon>
        <taxon>Rosales</taxon>
        <taxon>Rhamnaceae</taxon>
        <taxon>Paliureae</taxon>
        <taxon>Ziziphus</taxon>
    </lineage>
</organism>